<evidence type="ECO:0000313" key="1">
    <source>
        <dbReference type="EMBL" id="WVT06387.1"/>
    </source>
</evidence>
<accession>A0ABZ2BJK8</accession>
<dbReference type="InterPro" id="IPR008321">
    <property type="entry name" value="UCP032146"/>
</dbReference>
<dbReference type="Pfam" id="PF06793">
    <property type="entry name" value="UPF0262"/>
    <property type="match status" value="1"/>
</dbReference>
<dbReference type="Proteomes" id="UP001432360">
    <property type="component" value="Plasmid pSchITTGS70c"/>
</dbReference>
<sequence>MTSAEYRLCDVSLDRSFGGRDARIEREQALAVIDLLESKHSSRSVTAGGPYRLRIEAVVGRLAIHVADDQGEHVVSHHPSITPFRRLLKDYIRICESYYDAIRHPGPELLEAIDMGRRGVHNEAA</sequence>
<geneLocation type="plasmid" evidence="1 2">
    <name>pSchITTGS70c</name>
</geneLocation>
<reference evidence="1" key="1">
    <citation type="submission" date="2023-08" db="EMBL/GenBank/DDBJ databases">
        <title>Complete genome sequence of Sinorhizobium chiapanecum ITTG S70 isolated from Acaciella angustissima nodules in Chiapas-Mexico.</title>
        <authorList>
            <person name="Rincon-Rosales R."/>
            <person name="Rogel M.A."/>
            <person name="Rincon-Medina C.I."/>
            <person name="Guerrero G."/>
            <person name="Manzano-Gomez L.A."/>
            <person name="Lopez-Lopez A."/>
            <person name="Rincon Molina F.A."/>
            <person name="Martinez-Romero E."/>
        </authorList>
    </citation>
    <scope>NUCLEOTIDE SEQUENCE</scope>
    <source>
        <strain evidence="1">ITTG S70</strain>
        <plasmid evidence="1">pSchITTGS70c</plasmid>
    </source>
</reference>
<keyword evidence="1" id="KW-0614">Plasmid</keyword>
<protein>
    <submittedName>
        <fullName evidence="1">UPF0262 family protein</fullName>
    </submittedName>
</protein>
<organism evidence="1 2">
    <name type="scientific">Sinorhizobium chiapasense</name>
    <dbReference type="NCBI Taxonomy" id="501572"/>
    <lineage>
        <taxon>Bacteria</taxon>
        <taxon>Pseudomonadati</taxon>
        <taxon>Pseudomonadota</taxon>
        <taxon>Alphaproteobacteria</taxon>
        <taxon>Hyphomicrobiales</taxon>
        <taxon>Rhizobiaceae</taxon>
        <taxon>Sinorhizobium/Ensifer group</taxon>
        <taxon>Sinorhizobium</taxon>
    </lineage>
</organism>
<dbReference type="EMBL" id="CP133151">
    <property type="protein sequence ID" value="WVT06387.1"/>
    <property type="molecule type" value="Genomic_DNA"/>
</dbReference>
<name>A0ABZ2BJK8_9HYPH</name>
<dbReference type="RefSeq" id="WP_331375451.1">
    <property type="nucleotide sequence ID" value="NZ_CP133151.1"/>
</dbReference>
<proteinExistence type="predicted"/>
<gene>
    <name evidence="1" type="ORF">RB548_23770</name>
</gene>
<keyword evidence="2" id="KW-1185">Reference proteome</keyword>
<evidence type="ECO:0000313" key="2">
    <source>
        <dbReference type="Proteomes" id="UP001432360"/>
    </source>
</evidence>